<dbReference type="Proteomes" id="UP001465976">
    <property type="component" value="Unassembled WGS sequence"/>
</dbReference>
<feature type="compositionally biased region" description="Basic and acidic residues" evidence="5">
    <location>
        <begin position="317"/>
        <end position="330"/>
    </location>
</feature>
<feature type="domain" description="DAGKc" evidence="6">
    <location>
        <begin position="112"/>
        <end position="253"/>
    </location>
</feature>
<accession>A0ABR3FR21</accession>
<evidence type="ECO:0000313" key="8">
    <source>
        <dbReference type="Proteomes" id="UP001465976"/>
    </source>
</evidence>
<sequence>MAVLRPIHVLLAGKQEYASLSLEGTALKVKNPKAPAFDIPLQCVVASSFREDHHHLEIAYVSRKKTNSPYAFIKLQGEVKDGDREIAEEWCRAVTEKAYEGTSISDYSLRVRQNRRLKVLVNPKSGTGKAVKTFVTTVEPILRTAGCSLDVVHTKHSGHGREIASEIPLDTYDAVLIVSGDGLIHEVMNGFALHSKPRKAFAIAIAPIPAGSGNALSLNLLGLKDGFDCVAAAMNVLKGKLMNVDVCSFTQNEKRTISFMTQSVGMLADMDIGTDHLRWMGDARFTWGFLRELAKMKPCAVELSYKVETVDKKKMVEDLRERRDHPDKTRPPPISSEAESDDLPLLRYPATDTAGWTVHKEPMMYVYAGKGPYVARDYMTFPVSLPDDGLIDIVARGVSARKELLTSSLDGWANGQAYWNENVQYIRAHAYRIKPLATKTKSTLALDGEEFPLVEFQVEVIPRLATLLSPQDHYAIDFKI</sequence>
<dbReference type="EC" id="2.7.1.91" evidence="7"/>
<dbReference type="SUPFAM" id="SSF111331">
    <property type="entry name" value="NAD kinase/diacylglycerol kinase-like"/>
    <property type="match status" value="1"/>
</dbReference>
<evidence type="ECO:0000256" key="3">
    <source>
        <dbReference type="ARBA" id="ARBA00022777"/>
    </source>
</evidence>
<dbReference type="InterPro" id="IPR001206">
    <property type="entry name" value="Diacylglycerol_kinase_cat_dom"/>
</dbReference>
<dbReference type="SMART" id="SM00046">
    <property type="entry name" value="DAGKc"/>
    <property type="match status" value="1"/>
</dbReference>
<dbReference type="GO" id="GO:0008481">
    <property type="term" value="F:sphingosine kinase activity"/>
    <property type="evidence" value="ECO:0007669"/>
    <property type="project" value="UniProtKB-EC"/>
</dbReference>
<dbReference type="InterPro" id="IPR016064">
    <property type="entry name" value="NAD/diacylglycerol_kinase_sf"/>
</dbReference>
<evidence type="ECO:0000259" key="6">
    <source>
        <dbReference type="PROSITE" id="PS50146"/>
    </source>
</evidence>
<dbReference type="InterPro" id="IPR050187">
    <property type="entry name" value="Lipid_Phosphate_FormReg"/>
</dbReference>
<dbReference type="PANTHER" id="PTHR12358">
    <property type="entry name" value="SPHINGOSINE KINASE"/>
    <property type="match status" value="1"/>
</dbReference>
<name>A0ABR3FR21_9AGAR</name>
<dbReference type="Gene3D" id="3.40.50.10330">
    <property type="entry name" value="Probable inorganic polyphosphate/atp-NAD kinase, domain 1"/>
    <property type="match status" value="1"/>
</dbReference>
<keyword evidence="3 7" id="KW-0418">Kinase</keyword>
<dbReference type="PROSITE" id="PS50146">
    <property type="entry name" value="DAGK"/>
    <property type="match status" value="1"/>
</dbReference>
<reference evidence="7 8" key="1">
    <citation type="submission" date="2024-02" db="EMBL/GenBank/DDBJ databases">
        <title>A draft genome for the cacao thread blight pathogen Marasmius crinis-equi.</title>
        <authorList>
            <person name="Cohen S.P."/>
            <person name="Baruah I.K."/>
            <person name="Amoako-Attah I."/>
            <person name="Bukari Y."/>
            <person name="Meinhardt L.W."/>
            <person name="Bailey B.A."/>
        </authorList>
    </citation>
    <scope>NUCLEOTIDE SEQUENCE [LARGE SCALE GENOMIC DNA]</scope>
    <source>
        <strain evidence="7 8">GH-76</strain>
    </source>
</reference>
<organism evidence="7 8">
    <name type="scientific">Marasmius crinis-equi</name>
    <dbReference type="NCBI Taxonomy" id="585013"/>
    <lineage>
        <taxon>Eukaryota</taxon>
        <taxon>Fungi</taxon>
        <taxon>Dikarya</taxon>
        <taxon>Basidiomycota</taxon>
        <taxon>Agaricomycotina</taxon>
        <taxon>Agaricomycetes</taxon>
        <taxon>Agaricomycetidae</taxon>
        <taxon>Agaricales</taxon>
        <taxon>Marasmiineae</taxon>
        <taxon>Marasmiaceae</taxon>
        <taxon>Marasmius</taxon>
    </lineage>
</organism>
<keyword evidence="4" id="KW-0067">ATP-binding</keyword>
<dbReference type="EMBL" id="JBAHYK010000144">
    <property type="protein sequence ID" value="KAL0577639.1"/>
    <property type="molecule type" value="Genomic_DNA"/>
</dbReference>
<dbReference type="Pfam" id="PF00781">
    <property type="entry name" value="DAGK_cat"/>
    <property type="match status" value="1"/>
</dbReference>
<evidence type="ECO:0000256" key="5">
    <source>
        <dbReference type="SAM" id="MobiDB-lite"/>
    </source>
</evidence>
<dbReference type="PANTHER" id="PTHR12358:SF31">
    <property type="entry name" value="ACYLGLYCEROL KINASE, MITOCHONDRIAL"/>
    <property type="match status" value="1"/>
</dbReference>
<dbReference type="Pfam" id="PF19279">
    <property type="entry name" value="YegS_C"/>
    <property type="match status" value="1"/>
</dbReference>
<evidence type="ECO:0000256" key="2">
    <source>
        <dbReference type="ARBA" id="ARBA00022741"/>
    </source>
</evidence>
<feature type="region of interest" description="Disordered" evidence="5">
    <location>
        <begin position="317"/>
        <end position="342"/>
    </location>
</feature>
<dbReference type="InterPro" id="IPR017438">
    <property type="entry name" value="ATP-NAD_kinase_N"/>
</dbReference>
<proteinExistence type="predicted"/>
<dbReference type="Gene3D" id="2.60.200.40">
    <property type="match status" value="1"/>
</dbReference>
<comment type="caution">
    <text evidence="7">The sequence shown here is derived from an EMBL/GenBank/DDBJ whole genome shotgun (WGS) entry which is preliminary data.</text>
</comment>
<keyword evidence="1 7" id="KW-0808">Transferase</keyword>
<evidence type="ECO:0000313" key="7">
    <source>
        <dbReference type="EMBL" id="KAL0577639.1"/>
    </source>
</evidence>
<evidence type="ECO:0000256" key="1">
    <source>
        <dbReference type="ARBA" id="ARBA00022679"/>
    </source>
</evidence>
<gene>
    <name evidence="7" type="primary">LCB4_1</name>
    <name evidence="7" type="ORF">V5O48_004328</name>
</gene>
<evidence type="ECO:0000256" key="4">
    <source>
        <dbReference type="ARBA" id="ARBA00022840"/>
    </source>
</evidence>
<protein>
    <submittedName>
        <fullName evidence="7">Sphinganine kinase lcb4</fullName>
        <ecNumber evidence="7">2.7.1.91</ecNumber>
    </submittedName>
</protein>
<dbReference type="InterPro" id="IPR045540">
    <property type="entry name" value="YegS/DAGK_C"/>
</dbReference>
<keyword evidence="8" id="KW-1185">Reference proteome</keyword>
<keyword evidence="2" id="KW-0547">Nucleotide-binding</keyword>